<accession>A0A2S4VCQ6</accession>
<dbReference type="EMBL" id="PKSL01000076">
    <property type="protein sequence ID" value="POW07312.1"/>
    <property type="molecule type" value="Genomic_DNA"/>
</dbReference>
<sequence>MLAVPSTINGDSRPIQGPSDSQKATNSIRFGDSSSNGDQRQSACYWWAVLQDLRLQHNIEKKEVSRQLNKYDELLEQLDELDFSDDSPIPKKRTKLIIDH</sequence>
<name>A0A2S4VCQ6_9BASI</name>
<proteinExistence type="predicted"/>
<evidence type="ECO:0000256" key="1">
    <source>
        <dbReference type="SAM" id="MobiDB-lite"/>
    </source>
</evidence>
<reference evidence="2" key="1">
    <citation type="submission" date="2017-12" db="EMBL/GenBank/DDBJ databases">
        <title>Gene loss provides genomic basis for host adaptation in cereal stripe rust fungi.</title>
        <authorList>
            <person name="Xia C."/>
        </authorList>
    </citation>
    <scope>NUCLEOTIDE SEQUENCE [LARGE SCALE GENOMIC DNA]</scope>
    <source>
        <strain evidence="2">93-210</strain>
    </source>
</reference>
<evidence type="ECO:0000313" key="3">
    <source>
        <dbReference type="Proteomes" id="UP000239156"/>
    </source>
</evidence>
<gene>
    <name evidence="2" type="ORF">PSTT_08386</name>
</gene>
<evidence type="ECO:0000313" key="2">
    <source>
        <dbReference type="EMBL" id="POW07312.1"/>
    </source>
</evidence>
<dbReference type="AlphaFoldDB" id="A0A2S4VCQ6"/>
<dbReference type="VEuPathDB" id="FungiDB:PSTT_08386"/>
<dbReference type="Proteomes" id="UP000239156">
    <property type="component" value="Unassembled WGS sequence"/>
</dbReference>
<protein>
    <submittedName>
        <fullName evidence="2">Uncharacterized protein</fullName>
    </submittedName>
</protein>
<feature type="compositionally biased region" description="Polar residues" evidence="1">
    <location>
        <begin position="1"/>
        <end position="10"/>
    </location>
</feature>
<organism evidence="2 3">
    <name type="scientific">Puccinia striiformis</name>
    <dbReference type="NCBI Taxonomy" id="27350"/>
    <lineage>
        <taxon>Eukaryota</taxon>
        <taxon>Fungi</taxon>
        <taxon>Dikarya</taxon>
        <taxon>Basidiomycota</taxon>
        <taxon>Pucciniomycotina</taxon>
        <taxon>Pucciniomycetes</taxon>
        <taxon>Pucciniales</taxon>
        <taxon>Pucciniaceae</taxon>
        <taxon>Puccinia</taxon>
    </lineage>
</organism>
<comment type="caution">
    <text evidence="2">The sequence shown here is derived from an EMBL/GenBank/DDBJ whole genome shotgun (WGS) entry which is preliminary data.</text>
</comment>
<feature type="region of interest" description="Disordered" evidence="1">
    <location>
        <begin position="1"/>
        <end position="39"/>
    </location>
</feature>
<dbReference type="VEuPathDB" id="FungiDB:PSHT_05672"/>
<feature type="compositionally biased region" description="Polar residues" evidence="1">
    <location>
        <begin position="18"/>
        <end position="39"/>
    </location>
</feature>
<keyword evidence="3" id="KW-1185">Reference proteome</keyword>